<accession>A0A1H0FBR2</accession>
<sequence>MTTRGTGLRILIGAESLADAEAALRLVERLPDRDMTELGGLLLRAADIGAIPRLARQRLVTPGGALLPAPDTPSAGWPAREATQFRARLAAVARSRRWVFQDQPEEIGRIARFTESWDVVILGCRLLHRLPGRVVLVAGAGGASPETARFAGDIARSLGTETATLPNDAQLLARLARIPAAAVVLDLGADPLPGPAALRALIDAARCPVILSRSQPPG</sequence>
<gene>
    <name evidence="1" type="ORF">SAMN05444142_105262</name>
</gene>
<dbReference type="Proteomes" id="UP000324252">
    <property type="component" value="Unassembled WGS sequence"/>
</dbReference>
<protein>
    <submittedName>
        <fullName evidence="1">Uncharacterized protein</fullName>
    </submittedName>
</protein>
<dbReference type="AlphaFoldDB" id="A0A1H0FBR2"/>
<name>A0A1H0FBR2_9RHOB</name>
<keyword evidence="2" id="KW-1185">Reference proteome</keyword>
<dbReference type="EMBL" id="FQZZ01000005">
    <property type="protein sequence ID" value="SHK47113.1"/>
    <property type="molecule type" value="Genomic_DNA"/>
</dbReference>
<proteinExistence type="predicted"/>
<organism evidence="1 2">
    <name type="scientific">Lutimaribacter pacificus</name>
    <dbReference type="NCBI Taxonomy" id="391948"/>
    <lineage>
        <taxon>Bacteria</taxon>
        <taxon>Pseudomonadati</taxon>
        <taxon>Pseudomonadota</taxon>
        <taxon>Alphaproteobacteria</taxon>
        <taxon>Rhodobacterales</taxon>
        <taxon>Roseobacteraceae</taxon>
        <taxon>Lutimaribacter</taxon>
    </lineage>
</organism>
<dbReference type="RefSeq" id="WP_149787630.1">
    <property type="nucleotide sequence ID" value="NZ_FNIO01000002.1"/>
</dbReference>
<evidence type="ECO:0000313" key="2">
    <source>
        <dbReference type="Proteomes" id="UP000324252"/>
    </source>
</evidence>
<evidence type="ECO:0000313" key="1">
    <source>
        <dbReference type="EMBL" id="SHK47113.1"/>
    </source>
</evidence>
<reference evidence="1 2" key="1">
    <citation type="submission" date="2016-11" db="EMBL/GenBank/DDBJ databases">
        <authorList>
            <person name="Varghese N."/>
            <person name="Submissions S."/>
        </authorList>
    </citation>
    <scope>NUCLEOTIDE SEQUENCE [LARGE SCALE GENOMIC DNA]</scope>
    <source>
        <strain evidence="1 2">DSM 29620</strain>
    </source>
</reference>